<dbReference type="NCBIfam" id="TIGR00756">
    <property type="entry name" value="PPR"/>
    <property type="match status" value="8"/>
</dbReference>
<keyword evidence="8" id="KW-1185">Reference proteome</keyword>
<feature type="domain" description="PROP1-like PPR" evidence="6">
    <location>
        <begin position="302"/>
        <end position="456"/>
    </location>
</feature>
<dbReference type="SUPFAM" id="SSF48452">
    <property type="entry name" value="TPR-like"/>
    <property type="match status" value="1"/>
</dbReference>
<evidence type="ECO:0000313" key="7">
    <source>
        <dbReference type="EMBL" id="GAX85496.1"/>
    </source>
</evidence>
<dbReference type="Pfam" id="PF17177">
    <property type="entry name" value="PPR_long"/>
    <property type="match status" value="1"/>
</dbReference>
<evidence type="ECO:0000259" key="6">
    <source>
        <dbReference type="Pfam" id="PF17177"/>
    </source>
</evidence>
<dbReference type="InterPro" id="IPR011990">
    <property type="entry name" value="TPR-like_helical_dom_sf"/>
</dbReference>
<dbReference type="InterPro" id="IPR033443">
    <property type="entry name" value="PROP1-like_PPR_dom"/>
</dbReference>
<comment type="caution">
    <text evidence="7">The sequence shown here is derived from an EMBL/GenBank/DDBJ whole genome shotgun (WGS) entry which is preliminary data.</text>
</comment>
<feature type="compositionally biased region" description="Low complexity" evidence="4">
    <location>
        <begin position="673"/>
        <end position="693"/>
    </location>
</feature>
<feature type="repeat" description="PPR" evidence="3">
    <location>
        <begin position="508"/>
        <end position="543"/>
    </location>
</feature>
<name>A0A250XR23_9CHLO</name>
<keyword evidence="2" id="KW-0677">Repeat</keyword>
<organism evidence="7 8">
    <name type="scientific">Chlamydomonas eustigma</name>
    <dbReference type="NCBI Taxonomy" id="1157962"/>
    <lineage>
        <taxon>Eukaryota</taxon>
        <taxon>Viridiplantae</taxon>
        <taxon>Chlorophyta</taxon>
        <taxon>core chlorophytes</taxon>
        <taxon>Chlorophyceae</taxon>
        <taxon>CS clade</taxon>
        <taxon>Chlamydomonadales</taxon>
        <taxon>Chlamydomonadaceae</taxon>
        <taxon>Chlamydomonas</taxon>
    </lineage>
</organism>
<dbReference type="OrthoDB" id="534034at2759"/>
<feature type="repeat" description="PPR" evidence="3">
    <location>
        <begin position="298"/>
        <end position="332"/>
    </location>
</feature>
<sequence length="1039" mass="113489">MSFSPAPGSPLASTSLNVGSNAWGPDVLVADMESMSMLDTASLGSALGSQPFIGAPSRLGVDSGGNFAAGSSRHHPQHTYNLIRSFDPLLSSHGSVFSEGLVWAGQEDTEHLTGTGSLDMTMRARSTPGHWLASSPRLSTHVLVPREHRVHIVSQFSQPSRSVGPETVNSSLHSDVDDFRQGSPRQQQQRDKQTYQKGQGYRKLWQQVTKVGRGQRLGDNLPLSDEITVEDLVRMVIKLPAQESVTPVVEQGLQFLDSSAVAALLKELSKQGHIRRAVEIFDWLRALQPDHELHRLCDLYTYTTMISQCGSHQQLRRALELVAEMRGRGITCNVHTYSALMNVCIKANELELAQDVFKQMVDEGCAPNLVTYNILIDVHVKNGNWEEALALLGTLENQGIQAEARTYNTIISACNKGGQPERALQVYDRMLSAGVKPSATTFTALISAYGKRGMVEKAMEIFQDMSWRGCERNVITYSSLISACEKAGRWELALDLLAHMKQEGCKPNVVTYNSLIAACAHHGGPWEKAAELFDQMQTEGLKPDSITYTALLGAFEKAGQWVRALRTFEGMLQMGCQPDAPIYNILLEALWQSGIILAQARAMQLWTQANRNGQFRIYINSRSAADALQYSAPAFTPGAICVTALRWLSELRSRLIKEGPAVFRSRVSLSLQRSRQSQQQNSAGSSAISLPSSRMGSQQFSLGSSAIDNMQPGGGGIVHVSMPGISSSAYEALSALLAGSSSPFKVQMLEGALIIEAPSQALIQWLNSQEAAELLFLAQSNFLKKMNQEVLIREDASVAGRCCEAYGAVRRVEDGHMLDISKYNSSVLQQRSQVVSMALKYTSAFGFSQDTMYDGLQLFDKAICNSSGLNPALWPLVLCSCTLLAAKSNALERNNQHWPSAHHISMTSGFSIEAISTMEQNVLAALQQDLSCISVLRVVQLCLERLGYYMQGEDGAIKLSGCTAATMYSLLAKVACSPLVLGIRPSLVAAATVVVMRRVQGSVPHWPTALQLMTSYTLSTNSDLQMVVMHVESLLLSQT</sequence>
<dbReference type="Pfam" id="PF13812">
    <property type="entry name" value="PPR_3"/>
    <property type="match status" value="2"/>
</dbReference>
<dbReference type="Pfam" id="PF00134">
    <property type="entry name" value="Cyclin_N"/>
    <property type="match status" value="1"/>
</dbReference>
<dbReference type="PANTHER" id="PTHR47447">
    <property type="entry name" value="OS03G0856100 PROTEIN"/>
    <property type="match status" value="1"/>
</dbReference>
<dbReference type="Gene3D" id="1.25.40.10">
    <property type="entry name" value="Tetratricopeptide repeat domain"/>
    <property type="match status" value="3"/>
</dbReference>
<feature type="repeat" description="PPR" evidence="3">
    <location>
        <begin position="368"/>
        <end position="402"/>
    </location>
</feature>
<accession>A0A250XR23</accession>
<feature type="repeat" description="PPR" evidence="3">
    <location>
        <begin position="403"/>
        <end position="437"/>
    </location>
</feature>
<reference evidence="7 8" key="1">
    <citation type="submission" date="2017-08" db="EMBL/GenBank/DDBJ databases">
        <title>Acidophilic green algal genome provides insights into adaptation to an acidic environment.</title>
        <authorList>
            <person name="Hirooka S."/>
            <person name="Hirose Y."/>
            <person name="Kanesaki Y."/>
            <person name="Higuchi S."/>
            <person name="Fujiwara T."/>
            <person name="Onuma R."/>
            <person name="Era A."/>
            <person name="Ohbayashi R."/>
            <person name="Uzuka A."/>
            <person name="Nozaki H."/>
            <person name="Yoshikawa H."/>
            <person name="Miyagishima S.Y."/>
        </authorList>
    </citation>
    <scope>NUCLEOTIDE SEQUENCE [LARGE SCALE GENOMIC DNA]</scope>
    <source>
        <strain evidence="7 8">NIES-2499</strain>
    </source>
</reference>
<proteinExistence type="inferred from homology"/>
<feature type="repeat" description="PPR" evidence="3">
    <location>
        <begin position="544"/>
        <end position="578"/>
    </location>
</feature>
<dbReference type="InterPro" id="IPR006671">
    <property type="entry name" value="Cyclin_N"/>
</dbReference>
<feature type="repeat" description="PPR" evidence="3">
    <location>
        <begin position="473"/>
        <end position="507"/>
    </location>
</feature>
<feature type="repeat" description="PPR" evidence="3">
    <location>
        <begin position="438"/>
        <end position="472"/>
    </location>
</feature>
<protein>
    <recommendedName>
        <fullName evidence="9">Cyclin N-terminal domain-containing protein</fullName>
    </recommendedName>
</protein>
<evidence type="ECO:0000259" key="5">
    <source>
        <dbReference type="Pfam" id="PF00134"/>
    </source>
</evidence>
<comment type="similarity">
    <text evidence="1">Belongs to the PPR family. P subfamily.</text>
</comment>
<dbReference type="Gene3D" id="1.10.472.10">
    <property type="entry name" value="Cyclin-like"/>
    <property type="match status" value="2"/>
</dbReference>
<dbReference type="AlphaFoldDB" id="A0A250XR23"/>
<evidence type="ECO:0000313" key="8">
    <source>
        <dbReference type="Proteomes" id="UP000232323"/>
    </source>
</evidence>
<feature type="region of interest" description="Disordered" evidence="4">
    <location>
        <begin position="155"/>
        <end position="196"/>
    </location>
</feature>
<dbReference type="Proteomes" id="UP000232323">
    <property type="component" value="Unassembled WGS sequence"/>
</dbReference>
<feature type="region of interest" description="Disordered" evidence="4">
    <location>
        <begin position="673"/>
        <end position="699"/>
    </location>
</feature>
<dbReference type="STRING" id="1157962.A0A250XR23"/>
<evidence type="ECO:0008006" key="9">
    <source>
        <dbReference type="Google" id="ProtNLM"/>
    </source>
</evidence>
<feature type="compositionally biased region" description="Polar residues" evidence="4">
    <location>
        <begin position="155"/>
        <end position="173"/>
    </location>
</feature>
<gene>
    <name evidence="7" type="ORF">CEUSTIGMA_g12912.t1</name>
</gene>
<evidence type="ECO:0000256" key="2">
    <source>
        <dbReference type="ARBA" id="ARBA00022737"/>
    </source>
</evidence>
<dbReference type="InterPro" id="IPR002885">
    <property type="entry name" value="PPR_rpt"/>
</dbReference>
<dbReference type="SUPFAM" id="SSF47954">
    <property type="entry name" value="Cyclin-like"/>
    <property type="match status" value="1"/>
</dbReference>
<dbReference type="PROSITE" id="PS51375">
    <property type="entry name" value="PPR"/>
    <property type="match status" value="8"/>
</dbReference>
<evidence type="ECO:0000256" key="1">
    <source>
        <dbReference type="ARBA" id="ARBA00007626"/>
    </source>
</evidence>
<evidence type="ECO:0000256" key="3">
    <source>
        <dbReference type="PROSITE-ProRule" id="PRU00708"/>
    </source>
</evidence>
<dbReference type="InterPro" id="IPR036915">
    <property type="entry name" value="Cyclin-like_sf"/>
</dbReference>
<dbReference type="PANTHER" id="PTHR47447:SF17">
    <property type="entry name" value="OS12G0638900 PROTEIN"/>
    <property type="match status" value="1"/>
</dbReference>
<feature type="repeat" description="PPR" evidence="3">
    <location>
        <begin position="333"/>
        <end position="367"/>
    </location>
</feature>
<dbReference type="EMBL" id="BEGY01000172">
    <property type="protein sequence ID" value="GAX85496.1"/>
    <property type="molecule type" value="Genomic_DNA"/>
</dbReference>
<feature type="domain" description="Cyclin N-terminal" evidence="5">
    <location>
        <begin position="826"/>
        <end position="930"/>
    </location>
</feature>
<evidence type="ECO:0000256" key="4">
    <source>
        <dbReference type="SAM" id="MobiDB-lite"/>
    </source>
</evidence>